<dbReference type="PROSITE" id="PS51144">
    <property type="entry name" value="ALPHA_CA_2"/>
    <property type="match status" value="1"/>
</dbReference>
<evidence type="ECO:0000313" key="10">
    <source>
        <dbReference type="Proteomes" id="UP000499080"/>
    </source>
</evidence>
<evidence type="ECO:0000259" key="8">
    <source>
        <dbReference type="PROSITE" id="PS51144"/>
    </source>
</evidence>
<reference evidence="9 10" key="1">
    <citation type="journal article" date="2019" name="Sci. Rep.">
        <title>Orb-weaving spider Araneus ventricosus genome elucidates the spidroin gene catalogue.</title>
        <authorList>
            <person name="Kono N."/>
            <person name="Nakamura H."/>
            <person name="Ohtoshi R."/>
            <person name="Moran D.A.P."/>
            <person name="Shinohara A."/>
            <person name="Yoshida Y."/>
            <person name="Fujiwara M."/>
            <person name="Mori M."/>
            <person name="Tomita M."/>
            <person name="Arakawa K."/>
        </authorList>
    </citation>
    <scope>NUCLEOTIDE SEQUENCE [LARGE SCALE GENOMIC DNA]</scope>
</reference>
<name>A0A4Y2S246_ARAVE</name>
<evidence type="ECO:0000256" key="4">
    <source>
        <dbReference type="ARBA" id="ARBA00022833"/>
    </source>
</evidence>
<proteinExistence type="inferred from homology"/>
<dbReference type="Pfam" id="PF00194">
    <property type="entry name" value="Carb_anhydrase"/>
    <property type="match status" value="1"/>
</dbReference>
<comment type="catalytic activity">
    <reaction evidence="6">
        <text>hydrogencarbonate + H(+) = CO2 + H2O</text>
        <dbReference type="Rhea" id="RHEA:10748"/>
        <dbReference type="ChEBI" id="CHEBI:15377"/>
        <dbReference type="ChEBI" id="CHEBI:15378"/>
        <dbReference type="ChEBI" id="CHEBI:16526"/>
        <dbReference type="ChEBI" id="CHEBI:17544"/>
        <dbReference type="EC" id="4.2.1.1"/>
    </reaction>
</comment>
<dbReference type="GO" id="GO:0004089">
    <property type="term" value="F:carbonate dehydratase activity"/>
    <property type="evidence" value="ECO:0007669"/>
    <property type="project" value="UniProtKB-EC"/>
</dbReference>
<dbReference type="PANTHER" id="PTHR18952">
    <property type="entry name" value="CARBONIC ANHYDRASE"/>
    <property type="match status" value="1"/>
</dbReference>
<dbReference type="SMART" id="SM01057">
    <property type="entry name" value="Carb_anhydrase"/>
    <property type="match status" value="1"/>
</dbReference>
<accession>A0A4Y2S246</accession>
<dbReference type="CDD" id="cd00326">
    <property type="entry name" value="alpha_CA"/>
    <property type="match status" value="1"/>
</dbReference>
<dbReference type="PANTHER" id="PTHR18952:SF265">
    <property type="entry name" value="CARBONIC ANHYDRASE"/>
    <property type="match status" value="1"/>
</dbReference>
<gene>
    <name evidence="9" type="primary">Ca15_3</name>
    <name evidence="9" type="ORF">AVEN_168083_1</name>
</gene>
<dbReference type="Gene3D" id="3.10.200.10">
    <property type="entry name" value="Alpha carbonic anhydrase"/>
    <property type="match status" value="1"/>
</dbReference>
<evidence type="ECO:0000256" key="1">
    <source>
        <dbReference type="ARBA" id="ARBA00010718"/>
    </source>
</evidence>
<keyword evidence="5" id="KW-0456">Lyase</keyword>
<evidence type="ECO:0000256" key="5">
    <source>
        <dbReference type="ARBA" id="ARBA00023239"/>
    </source>
</evidence>
<dbReference type="AlphaFoldDB" id="A0A4Y2S246"/>
<feature type="chain" id="PRO_5021449243" description="carbonic anhydrase" evidence="7">
    <location>
        <begin position="20"/>
        <end position="278"/>
    </location>
</feature>
<evidence type="ECO:0000256" key="6">
    <source>
        <dbReference type="ARBA" id="ARBA00048348"/>
    </source>
</evidence>
<evidence type="ECO:0000313" key="9">
    <source>
        <dbReference type="EMBL" id="GBN82202.1"/>
    </source>
</evidence>
<keyword evidence="10" id="KW-1185">Reference proteome</keyword>
<sequence>MAVFMLLAIFLAATKLSAAGYCDADNEETYSYHGSRNGPRQWPRLFPACNGNKQSPIDIETSNVKRDKHLKKLIFFGYDKAVKRADILNDGHTVMITPRDNVRRGVTFQGRDYNLLQVHFHWGSEKNPGAEHTLNRRRFEMEAHFVHRSSDSRTAVVGALVQMANKNNQAFKPIVEVLPDVLYKDKSRRLRSSLNLNQLLPESPGSYYWYTGSLTTPMCTEGVAWFVLQSKQTIGQNQLNSFLKVYSVEKEDRSSDCLLAHNNRPIQNLNGRVIHASP</sequence>
<dbReference type="SUPFAM" id="SSF51069">
    <property type="entry name" value="Carbonic anhydrase"/>
    <property type="match status" value="1"/>
</dbReference>
<keyword evidence="3" id="KW-0479">Metal-binding</keyword>
<dbReference type="InterPro" id="IPR023561">
    <property type="entry name" value="Carbonic_anhydrase_a-class"/>
</dbReference>
<evidence type="ECO:0000256" key="3">
    <source>
        <dbReference type="ARBA" id="ARBA00022723"/>
    </source>
</evidence>
<feature type="domain" description="Alpha-carbonic anhydrase" evidence="8">
    <location>
        <begin position="28"/>
        <end position="278"/>
    </location>
</feature>
<dbReference type="EC" id="4.2.1.1" evidence="2"/>
<dbReference type="InterPro" id="IPR001148">
    <property type="entry name" value="CA_dom"/>
</dbReference>
<keyword evidence="4" id="KW-0862">Zinc</keyword>
<dbReference type="GO" id="GO:0008270">
    <property type="term" value="F:zinc ion binding"/>
    <property type="evidence" value="ECO:0007669"/>
    <property type="project" value="InterPro"/>
</dbReference>
<comment type="caution">
    <text evidence="9">The sequence shown here is derived from an EMBL/GenBank/DDBJ whole genome shotgun (WGS) entry which is preliminary data.</text>
</comment>
<evidence type="ECO:0000256" key="7">
    <source>
        <dbReference type="SAM" id="SignalP"/>
    </source>
</evidence>
<dbReference type="Proteomes" id="UP000499080">
    <property type="component" value="Unassembled WGS sequence"/>
</dbReference>
<comment type="similarity">
    <text evidence="1">Belongs to the alpha-carbonic anhydrase family.</text>
</comment>
<dbReference type="InterPro" id="IPR036398">
    <property type="entry name" value="CA_dom_sf"/>
</dbReference>
<dbReference type="OrthoDB" id="6414576at2759"/>
<evidence type="ECO:0000256" key="2">
    <source>
        <dbReference type="ARBA" id="ARBA00012925"/>
    </source>
</evidence>
<feature type="signal peptide" evidence="7">
    <location>
        <begin position="1"/>
        <end position="19"/>
    </location>
</feature>
<dbReference type="EMBL" id="BGPR01019530">
    <property type="protein sequence ID" value="GBN82202.1"/>
    <property type="molecule type" value="Genomic_DNA"/>
</dbReference>
<protein>
    <recommendedName>
        <fullName evidence="2">carbonic anhydrase</fullName>
        <ecNumber evidence="2">4.2.1.1</ecNumber>
    </recommendedName>
</protein>
<organism evidence="9 10">
    <name type="scientific">Araneus ventricosus</name>
    <name type="common">Orbweaver spider</name>
    <name type="synonym">Epeira ventricosa</name>
    <dbReference type="NCBI Taxonomy" id="182803"/>
    <lineage>
        <taxon>Eukaryota</taxon>
        <taxon>Metazoa</taxon>
        <taxon>Ecdysozoa</taxon>
        <taxon>Arthropoda</taxon>
        <taxon>Chelicerata</taxon>
        <taxon>Arachnida</taxon>
        <taxon>Araneae</taxon>
        <taxon>Araneomorphae</taxon>
        <taxon>Entelegynae</taxon>
        <taxon>Araneoidea</taxon>
        <taxon>Araneidae</taxon>
        <taxon>Araneus</taxon>
    </lineage>
</organism>
<keyword evidence="7" id="KW-0732">Signal</keyword>